<feature type="chain" id="PRO_5040937294" description="Mating factor alpha" evidence="1">
    <location>
        <begin position="21"/>
        <end position="137"/>
    </location>
</feature>
<proteinExistence type="predicted"/>
<evidence type="ECO:0008006" key="4">
    <source>
        <dbReference type="Google" id="ProtNLM"/>
    </source>
</evidence>
<reference evidence="2" key="1">
    <citation type="submission" date="2022-07" db="EMBL/GenBank/DDBJ databases">
        <title>Phylogenomic reconstructions and comparative analyses of Kickxellomycotina fungi.</title>
        <authorList>
            <person name="Reynolds N.K."/>
            <person name="Stajich J.E."/>
            <person name="Barry K."/>
            <person name="Grigoriev I.V."/>
            <person name="Crous P."/>
            <person name="Smith M.E."/>
        </authorList>
    </citation>
    <scope>NUCLEOTIDE SEQUENCE</scope>
    <source>
        <strain evidence="2">RSA 861</strain>
    </source>
</reference>
<feature type="signal peptide" evidence="1">
    <location>
        <begin position="1"/>
        <end position="20"/>
    </location>
</feature>
<dbReference type="AlphaFoldDB" id="A0A9W8A419"/>
<sequence length="137" mass="14618">MQFPLSTLLAVAVAVTGTLGATISQADVTDYDRLHAVVHQGEAIIDPALQGLTAAVSAHRLADPKDAGIIKSGRDAYVKVRVPGVAIYATVQASRDENDQAIALSPNAYDALLSGEMADNSLQWHFISKEEYDQAHF</sequence>
<keyword evidence="1" id="KW-0732">Signal</keyword>
<gene>
    <name evidence="2" type="ORF">IWQ60_007686</name>
</gene>
<evidence type="ECO:0000313" key="2">
    <source>
        <dbReference type="EMBL" id="KAJ1917784.1"/>
    </source>
</evidence>
<protein>
    <recommendedName>
        <fullName evidence="4">Mating factor alpha</fullName>
    </recommendedName>
</protein>
<evidence type="ECO:0000313" key="3">
    <source>
        <dbReference type="Proteomes" id="UP001150569"/>
    </source>
</evidence>
<dbReference type="EMBL" id="JANBPT010000528">
    <property type="protein sequence ID" value="KAJ1917784.1"/>
    <property type="molecule type" value="Genomic_DNA"/>
</dbReference>
<accession>A0A9W8A419</accession>
<evidence type="ECO:0000256" key="1">
    <source>
        <dbReference type="SAM" id="SignalP"/>
    </source>
</evidence>
<dbReference type="Proteomes" id="UP001150569">
    <property type="component" value="Unassembled WGS sequence"/>
</dbReference>
<name>A0A9W8A419_9FUNG</name>
<keyword evidence="3" id="KW-1185">Reference proteome</keyword>
<comment type="caution">
    <text evidence="2">The sequence shown here is derived from an EMBL/GenBank/DDBJ whole genome shotgun (WGS) entry which is preliminary data.</text>
</comment>
<organism evidence="2 3">
    <name type="scientific">Tieghemiomyces parasiticus</name>
    <dbReference type="NCBI Taxonomy" id="78921"/>
    <lineage>
        <taxon>Eukaryota</taxon>
        <taxon>Fungi</taxon>
        <taxon>Fungi incertae sedis</taxon>
        <taxon>Zoopagomycota</taxon>
        <taxon>Kickxellomycotina</taxon>
        <taxon>Dimargaritomycetes</taxon>
        <taxon>Dimargaritales</taxon>
        <taxon>Dimargaritaceae</taxon>
        <taxon>Tieghemiomyces</taxon>
    </lineage>
</organism>